<evidence type="ECO:0000256" key="3">
    <source>
        <dbReference type="ARBA" id="ARBA00022729"/>
    </source>
</evidence>
<accession>A0A6J1DB56</accession>
<feature type="transmembrane region" description="Helical" evidence="8">
    <location>
        <begin position="6"/>
        <end position="26"/>
    </location>
</feature>
<dbReference type="OrthoDB" id="2015495at2759"/>
<sequence length="201" mass="21300">MPIMAVSAIVLATITSLHLIAFVLAVGAERRRSTAKVVPDEYDEQTYCVYGTDASTVYGLSAFGLLLISQTVVNGVTKCLCCGKGLISGSKTTAVAIFFFVFSWMGFVGAEICLLAGSARNAYHTKYRAAFGGENLSCATLRKGVFAGAGAMTVVSLVGSVVYYVAHSRADTGGWVKQRRNENENDGLPMAAAPYDLKQNA</sequence>
<dbReference type="Proteomes" id="UP000504603">
    <property type="component" value="Unplaced"/>
</dbReference>
<feature type="transmembrane region" description="Helical" evidence="8">
    <location>
        <begin position="145"/>
        <end position="166"/>
    </location>
</feature>
<dbReference type="KEGG" id="mcha:111018695"/>
<dbReference type="GeneID" id="111018695"/>
<feature type="region of interest" description="Disordered" evidence="7">
    <location>
        <begin position="179"/>
        <end position="201"/>
    </location>
</feature>
<keyword evidence="9" id="KW-1185">Reference proteome</keyword>
<keyword evidence="3" id="KW-0732">Signal</keyword>
<dbReference type="InterPro" id="IPR052222">
    <property type="entry name" value="DESIGUAL"/>
</dbReference>
<keyword evidence="5 8" id="KW-0472">Membrane</keyword>
<dbReference type="InterPro" id="IPR009606">
    <property type="entry name" value="DEAL/Modifying_wall_lignin1/2"/>
</dbReference>
<reference evidence="10" key="1">
    <citation type="submission" date="2025-08" db="UniProtKB">
        <authorList>
            <consortium name="RefSeq"/>
        </authorList>
    </citation>
    <scope>IDENTIFICATION</scope>
    <source>
        <strain evidence="10">OHB3-1</strain>
    </source>
</reference>
<evidence type="ECO:0000256" key="8">
    <source>
        <dbReference type="SAM" id="Phobius"/>
    </source>
</evidence>
<dbReference type="Pfam" id="PF06749">
    <property type="entry name" value="DUF1218"/>
    <property type="match status" value="1"/>
</dbReference>
<keyword evidence="2 8" id="KW-0812">Transmembrane</keyword>
<comment type="similarity">
    <text evidence="6">Belongs to the DESIGUAL family.</text>
</comment>
<evidence type="ECO:0000256" key="6">
    <source>
        <dbReference type="ARBA" id="ARBA00029467"/>
    </source>
</evidence>
<evidence type="ECO:0000256" key="5">
    <source>
        <dbReference type="ARBA" id="ARBA00023136"/>
    </source>
</evidence>
<gene>
    <name evidence="10" type="primary">LOC111018695</name>
</gene>
<dbReference type="GO" id="GO:0012505">
    <property type="term" value="C:endomembrane system"/>
    <property type="evidence" value="ECO:0007669"/>
    <property type="project" value="UniProtKB-SubCell"/>
</dbReference>
<evidence type="ECO:0000313" key="9">
    <source>
        <dbReference type="Proteomes" id="UP000504603"/>
    </source>
</evidence>
<comment type="subcellular location">
    <subcellularLocation>
        <location evidence="1">Endomembrane system</location>
        <topology evidence="1">Multi-pass membrane protein</topology>
    </subcellularLocation>
</comment>
<feature type="transmembrane region" description="Helical" evidence="8">
    <location>
        <begin position="94"/>
        <end position="117"/>
    </location>
</feature>
<name>A0A6J1DB56_MOMCH</name>
<evidence type="ECO:0000313" key="10">
    <source>
        <dbReference type="RefSeq" id="XP_022150597.1"/>
    </source>
</evidence>
<organism evidence="9 10">
    <name type="scientific">Momordica charantia</name>
    <name type="common">Bitter gourd</name>
    <name type="synonym">Balsam pear</name>
    <dbReference type="NCBI Taxonomy" id="3673"/>
    <lineage>
        <taxon>Eukaryota</taxon>
        <taxon>Viridiplantae</taxon>
        <taxon>Streptophyta</taxon>
        <taxon>Embryophyta</taxon>
        <taxon>Tracheophyta</taxon>
        <taxon>Spermatophyta</taxon>
        <taxon>Magnoliopsida</taxon>
        <taxon>eudicotyledons</taxon>
        <taxon>Gunneridae</taxon>
        <taxon>Pentapetalae</taxon>
        <taxon>rosids</taxon>
        <taxon>fabids</taxon>
        <taxon>Cucurbitales</taxon>
        <taxon>Cucurbitaceae</taxon>
        <taxon>Momordiceae</taxon>
        <taxon>Momordica</taxon>
    </lineage>
</organism>
<proteinExistence type="inferred from homology"/>
<evidence type="ECO:0000256" key="2">
    <source>
        <dbReference type="ARBA" id="ARBA00022692"/>
    </source>
</evidence>
<evidence type="ECO:0000256" key="4">
    <source>
        <dbReference type="ARBA" id="ARBA00022989"/>
    </source>
</evidence>
<dbReference type="PANTHER" id="PTHR31769">
    <property type="entry name" value="OS07G0462200 PROTEIN-RELATED"/>
    <property type="match status" value="1"/>
</dbReference>
<dbReference type="RefSeq" id="XP_022150597.1">
    <property type="nucleotide sequence ID" value="XM_022294905.1"/>
</dbReference>
<dbReference type="AlphaFoldDB" id="A0A6J1DB56"/>
<evidence type="ECO:0000256" key="7">
    <source>
        <dbReference type="SAM" id="MobiDB-lite"/>
    </source>
</evidence>
<protein>
    <submittedName>
        <fullName evidence="10">Uncharacterized protein LOC111018695</fullName>
    </submittedName>
</protein>
<keyword evidence="4 8" id="KW-1133">Transmembrane helix</keyword>
<evidence type="ECO:0000256" key="1">
    <source>
        <dbReference type="ARBA" id="ARBA00004127"/>
    </source>
</evidence>